<protein>
    <recommendedName>
        <fullName evidence="5">Pre-rRNA-processing protein IPI3</fullName>
    </recommendedName>
</protein>
<dbReference type="FunFam" id="2.130.10.10:FF:001940">
    <property type="entry name" value="Pre-rRNA-processing protein IPI3"/>
    <property type="match status" value="1"/>
</dbReference>
<dbReference type="PROSITE" id="PS00678">
    <property type="entry name" value="WD_REPEATS_1"/>
    <property type="match status" value="2"/>
</dbReference>
<evidence type="ECO:0000256" key="3">
    <source>
        <dbReference type="ARBA" id="ARBA00022737"/>
    </source>
</evidence>
<dbReference type="InterPro" id="IPR045227">
    <property type="entry name" value="WDR18/Ipi3/RID3"/>
</dbReference>
<dbReference type="Pfam" id="PF00400">
    <property type="entry name" value="WD40"/>
    <property type="match status" value="1"/>
</dbReference>
<dbReference type="InterPro" id="IPR001680">
    <property type="entry name" value="WD40_rpt"/>
</dbReference>
<name>A0A5C3ESY3_9BASI</name>
<keyword evidence="6" id="KW-0175">Coiled coil</keyword>
<comment type="function">
    <text evidence="5">Component of the RIX1 complex required for processing of ITS2 sequences from 35S pre-rRNA.</text>
</comment>
<dbReference type="SUPFAM" id="SSF50978">
    <property type="entry name" value="WD40 repeat-like"/>
    <property type="match status" value="1"/>
</dbReference>
<keyword evidence="5" id="KW-0539">Nucleus</keyword>
<feature type="domain" description="Anaphase-promoting complex subunit 4-like WD40" evidence="7">
    <location>
        <begin position="102"/>
        <end position="152"/>
    </location>
</feature>
<comment type="subunit">
    <text evidence="5">Component of the RIX1 complex, composed of IPI1, RIX1/IPI2 and IPI3 in a 1:2:2 stoichiometry. The complex interacts (via RIX1) with MDN1 (via its hexameric AAA ATPase ring) and the pre-60S ribosome particles.</text>
</comment>
<keyword evidence="9" id="KW-1185">Reference proteome</keyword>
<evidence type="ECO:0000256" key="2">
    <source>
        <dbReference type="ARBA" id="ARBA00022574"/>
    </source>
</evidence>
<keyword evidence="5" id="KW-0698">rRNA processing</keyword>
<evidence type="ECO:0000256" key="4">
    <source>
        <dbReference type="PROSITE-ProRule" id="PRU00221"/>
    </source>
</evidence>
<dbReference type="GO" id="GO:0006364">
    <property type="term" value="P:rRNA processing"/>
    <property type="evidence" value="ECO:0007669"/>
    <property type="project" value="UniProtKB-UniRule"/>
</dbReference>
<feature type="repeat" description="WD" evidence="4">
    <location>
        <begin position="216"/>
        <end position="243"/>
    </location>
</feature>
<proteinExistence type="inferred from homology"/>
<dbReference type="InterPro" id="IPR018391">
    <property type="entry name" value="PQQ_b-propeller_rpt"/>
</dbReference>
<dbReference type="PRINTS" id="PR00320">
    <property type="entry name" value="GPROTEINBRPT"/>
</dbReference>
<dbReference type="InterPro" id="IPR020472">
    <property type="entry name" value="WD40_PAC1"/>
</dbReference>
<evidence type="ECO:0000313" key="9">
    <source>
        <dbReference type="Proteomes" id="UP000323386"/>
    </source>
</evidence>
<keyword evidence="3" id="KW-0677">Repeat</keyword>
<dbReference type="GO" id="GO:0005656">
    <property type="term" value="C:nuclear pre-replicative complex"/>
    <property type="evidence" value="ECO:0007669"/>
    <property type="project" value="TreeGrafter"/>
</dbReference>
<dbReference type="InterPro" id="IPR036322">
    <property type="entry name" value="WD40_repeat_dom_sf"/>
</dbReference>
<dbReference type="AlphaFoldDB" id="A0A5C3ESY3"/>
<evidence type="ECO:0000256" key="6">
    <source>
        <dbReference type="SAM" id="Coils"/>
    </source>
</evidence>
<dbReference type="InterPro" id="IPR019775">
    <property type="entry name" value="WD40_repeat_CS"/>
</dbReference>
<dbReference type="PANTHER" id="PTHR18763">
    <property type="entry name" value="WD-REPEAT PROTEIN 18"/>
    <property type="match status" value="1"/>
</dbReference>
<dbReference type="SMART" id="SM00564">
    <property type="entry name" value="PQQ"/>
    <property type="match status" value="3"/>
</dbReference>
<dbReference type="PROSITE" id="PS50294">
    <property type="entry name" value="WD_REPEATS_REGION"/>
    <property type="match status" value="1"/>
</dbReference>
<evidence type="ECO:0000313" key="8">
    <source>
        <dbReference type="EMBL" id="SPO34960.1"/>
    </source>
</evidence>
<gene>
    <name evidence="8" type="ORF">PSFLO_00431</name>
</gene>
<evidence type="ECO:0000256" key="1">
    <source>
        <dbReference type="ARBA" id="ARBA00010143"/>
    </source>
</evidence>
<feature type="repeat" description="WD" evidence="4">
    <location>
        <begin position="103"/>
        <end position="137"/>
    </location>
</feature>
<dbReference type="PROSITE" id="PS50082">
    <property type="entry name" value="WD_REPEATS_2"/>
    <property type="match status" value="3"/>
</dbReference>
<dbReference type="GO" id="GO:0006261">
    <property type="term" value="P:DNA-templated DNA replication"/>
    <property type="evidence" value="ECO:0007669"/>
    <property type="project" value="TreeGrafter"/>
</dbReference>
<dbReference type="OrthoDB" id="756370at2759"/>
<dbReference type="Pfam" id="PF12894">
    <property type="entry name" value="ANAPC4_WD40"/>
    <property type="match status" value="1"/>
</dbReference>
<comment type="similarity">
    <text evidence="1 5">Belongs to the WD repeat IPI3/WDR18 family.</text>
</comment>
<comment type="subcellular location">
    <subcellularLocation>
        <location evidence="5">Nucleus</location>
    </subcellularLocation>
</comment>
<feature type="repeat" description="WD" evidence="4">
    <location>
        <begin position="138"/>
        <end position="171"/>
    </location>
</feature>
<feature type="coiled-coil region" evidence="6">
    <location>
        <begin position="517"/>
        <end position="544"/>
    </location>
</feature>
<accession>A0A5C3ESY3</accession>
<reference evidence="8 9" key="1">
    <citation type="submission" date="2018-03" db="EMBL/GenBank/DDBJ databases">
        <authorList>
            <person name="Guldener U."/>
        </authorList>
    </citation>
    <scope>NUCLEOTIDE SEQUENCE [LARGE SCALE GENOMIC DNA]</scope>
    <source>
        <strain evidence="8 9">DAOM196992</strain>
    </source>
</reference>
<dbReference type="Gene3D" id="2.130.10.10">
    <property type="entry name" value="YVTN repeat-like/Quinoprotein amine dehydrogenase"/>
    <property type="match status" value="2"/>
</dbReference>
<dbReference type="PANTHER" id="PTHR18763:SF0">
    <property type="entry name" value="WD REPEAT-CONTAINING PROTEIN 18"/>
    <property type="match status" value="1"/>
</dbReference>
<evidence type="ECO:0000256" key="5">
    <source>
        <dbReference type="RuleBase" id="RU369067"/>
    </source>
</evidence>
<organism evidence="8 9">
    <name type="scientific">Pseudozyma flocculosa</name>
    <dbReference type="NCBI Taxonomy" id="84751"/>
    <lineage>
        <taxon>Eukaryota</taxon>
        <taxon>Fungi</taxon>
        <taxon>Dikarya</taxon>
        <taxon>Basidiomycota</taxon>
        <taxon>Ustilaginomycotina</taxon>
        <taxon>Ustilaginomycetes</taxon>
        <taxon>Ustilaginales</taxon>
        <taxon>Ustilaginaceae</taxon>
        <taxon>Pseudozyma</taxon>
    </lineage>
</organism>
<sequence>MATAASLFASEVVLYTTSSSPSAPGSMAITNLAASSSTTSLLSFKGLSDPAAHSVDYVASQPNPALGGTGGLVFQLEANKAMLNVYSFQKDHPVLRIILPQKLSCLAASPDGAFVAAGSTDGRIFLWNVATGDLLASFDAHYRSITVLRWSSDAQALVTGSEDARILVWSLAGLLAPSQQSSSSITSSSHNPTPYCTLADHNLAITDIEVGNGAFPHQMTLFSSSLDSTVKAWDVRTRTLRATFAFDHPIRRVVLDPTERFFFASTSTGSKDTIFRVDLFRKKQIASGHTVASSSSAAGAGTGLSMGAFVTPALKGLTTWEARADNATSEPERITAASATQDGSLIPIADSITSLALSLHATFLLVGTASGMLLVIDVSNSQVLKTVSLLGQAGAAGAAASGRNAVTNIITMKRPRDLVGGWEGSSTGSSLPLPIRPVVNFQRQVKGEDDRSDLVINVRIGEQPDAESWIDPIWDSSRPATSLALQSQGGWGSGDAVSSALAGSLGGGGGGGSMVGSAEQAEKVEELSRQVEALRKQLTRAKQVNDEIWNNVVRDRIVAADNSR</sequence>
<dbReference type="SMART" id="SM00320">
    <property type="entry name" value="WD40"/>
    <property type="match status" value="5"/>
</dbReference>
<evidence type="ECO:0000259" key="7">
    <source>
        <dbReference type="Pfam" id="PF12894"/>
    </source>
</evidence>
<dbReference type="InterPro" id="IPR015943">
    <property type="entry name" value="WD40/YVTN_repeat-like_dom_sf"/>
</dbReference>
<dbReference type="GO" id="GO:0120330">
    <property type="term" value="C:rixosome complex"/>
    <property type="evidence" value="ECO:0007669"/>
    <property type="project" value="UniProtKB-UniRule"/>
</dbReference>
<dbReference type="Proteomes" id="UP000323386">
    <property type="component" value="Unassembled WGS sequence"/>
</dbReference>
<dbReference type="InterPro" id="IPR024977">
    <property type="entry name" value="Apc4-like_WD40_dom"/>
</dbReference>
<dbReference type="EMBL" id="OOIP01000001">
    <property type="protein sequence ID" value="SPO34960.1"/>
    <property type="molecule type" value="Genomic_DNA"/>
</dbReference>
<keyword evidence="2 4" id="KW-0853">WD repeat</keyword>